<dbReference type="KEGG" id="csn:Cyast_0521"/>
<sequence>MSSLPITTKHRINRIPKLPHVWEGDIFPIGDMLQNIEPDLRDNGHCIVWVDGSEGFVRAMEVVRSNTGPDAMVRSLLKAIEKPQSPAEPARPHKVVVRDRELQFFLRGALQGLDIEVDYQGELPLLDELWRNLQAVQPSMAGNIPPKMLKDLEQKAIAFIWQQAPWEILAEYNLLEIQINAYNVESLYACVMGMMGEEFGVIFYRSLESMKKFRLMAGEIDDEMMEEGDIERAFLQQDCWFVNFSVDDEFDEEELDDEEFDDEDTLFLKMIVSKMKKNLPVDVVFGSIHPYEGIRPIVDTEELDPLYLAIEALGKFIKKNKVSLEKDPTQAIRHKYSVKLPWNNNKPHQVTVKTMPEVTAELEALEGDLDHDFDEYEDHPQISSDLFPYDCLITFASFSENIIKSIEKKSSVWVDTQGIVFGKNKEKIPAVVVQTTRPKGKLIVEQLINEEGIEHLFFTVGEDLFDGETFDLPIITTRAGVNHVIAEIVKEDSRFSDAVKKWSKEIKNWQGKCGFAIAMGVTGVNKGKPREQHILAFFVTDFVSKEEAGLEKLVLNSIM</sequence>
<reference evidence="4" key="1">
    <citation type="journal article" date="2013" name="Proc. Natl. Acad. Sci. U.S.A.">
        <title>Improving the coverage of the cyanobacterial phylum using diversity-driven genome sequencing.</title>
        <authorList>
            <person name="Shih P.M."/>
            <person name="Wu D."/>
            <person name="Latifi A."/>
            <person name="Axen S.D."/>
            <person name="Fewer D.P."/>
            <person name="Talla E."/>
            <person name="Calteau A."/>
            <person name="Cai F."/>
            <person name="Tandeau de Marsac N."/>
            <person name="Rippka R."/>
            <person name="Herdman M."/>
            <person name="Sivonen K."/>
            <person name="Coursin T."/>
            <person name="Laurent T."/>
            <person name="Goodwin L."/>
            <person name="Nolan M."/>
            <person name="Davenport K.W."/>
            <person name="Han C.S."/>
            <person name="Rubin E.M."/>
            <person name="Eisen J.A."/>
            <person name="Woyke T."/>
            <person name="Gugger M."/>
            <person name="Kerfeld C.A."/>
        </authorList>
    </citation>
    <scope>NUCLEOTIDE SEQUENCE [LARGE SCALE GENOMIC DNA]</scope>
    <source>
        <strain evidence="4">ATCC 29140 / PCC 7202</strain>
    </source>
</reference>
<accession>K9YJB6</accession>
<evidence type="ECO:0000313" key="3">
    <source>
        <dbReference type="EMBL" id="AFZ46500.1"/>
    </source>
</evidence>
<dbReference type="PATRIC" id="fig|292563.3.peg.542"/>
<dbReference type="AlphaFoldDB" id="K9YJB6"/>
<proteinExistence type="predicted"/>
<keyword evidence="4" id="KW-1185">Reference proteome</keyword>
<dbReference type="Pfam" id="PF23988">
    <property type="entry name" value="DUF7309"/>
    <property type="match status" value="1"/>
</dbReference>
<evidence type="ECO:0000313" key="4">
    <source>
        <dbReference type="Proteomes" id="UP000010483"/>
    </source>
</evidence>
<dbReference type="STRING" id="292563.Cyast_0521"/>
<name>K9YJB6_CYASC</name>
<evidence type="ECO:0000259" key="1">
    <source>
        <dbReference type="Pfam" id="PF22007"/>
    </source>
</evidence>
<dbReference type="Proteomes" id="UP000010483">
    <property type="component" value="Chromosome"/>
</dbReference>
<dbReference type="EMBL" id="CP003940">
    <property type="protein sequence ID" value="AFZ46500.1"/>
    <property type="molecule type" value="Genomic_DNA"/>
</dbReference>
<feature type="domain" description="DUF7309" evidence="2">
    <location>
        <begin position="156"/>
        <end position="255"/>
    </location>
</feature>
<evidence type="ECO:0000259" key="2">
    <source>
        <dbReference type="Pfam" id="PF23988"/>
    </source>
</evidence>
<dbReference type="InterPro" id="IPR055733">
    <property type="entry name" value="DUF7309"/>
</dbReference>
<feature type="domain" description="DUF6930" evidence="1">
    <location>
        <begin position="9"/>
        <end position="133"/>
    </location>
</feature>
<dbReference type="HOGENOM" id="CLU_498595_0_0_3"/>
<gene>
    <name evidence="3" type="ordered locus">Cyast_0521</name>
</gene>
<organism evidence="3 4">
    <name type="scientific">Cyanobacterium stanieri (strain ATCC 29140 / PCC 7202)</name>
    <dbReference type="NCBI Taxonomy" id="292563"/>
    <lineage>
        <taxon>Bacteria</taxon>
        <taxon>Bacillati</taxon>
        <taxon>Cyanobacteriota</taxon>
        <taxon>Cyanophyceae</taxon>
        <taxon>Oscillatoriophycideae</taxon>
        <taxon>Chroococcales</taxon>
        <taxon>Geminocystaceae</taxon>
        <taxon>Cyanobacterium</taxon>
    </lineage>
</organism>
<protein>
    <submittedName>
        <fullName evidence="3">Uncharacterized protein</fullName>
    </submittedName>
</protein>
<dbReference type="eggNOG" id="COG3381">
    <property type="taxonomic scope" value="Bacteria"/>
</dbReference>
<dbReference type="Pfam" id="PF22007">
    <property type="entry name" value="DUF6930"/>
    <property type="match status" value="1"/>
</dbReference>
<dbReference type="InterPro" id="IPR054216">
    <property type="entry name" value="DUF6930"/>
</dbReference>
<dbReference type="BioCyc" id="CSTA292563:G1353-525-MONOMER"/>